<dbReference type="AlphaFoldDB" id="X1C633"/>
<protein>
    <submittedName>
        <fullName evidence="1">Uncharacterized protein</fullName>
    </submittedName>
</protein>
<comment type="caution">
    <text evidence="1">The sequence shown here is derived from an EMBL/GenBank/DDBJ whole genome shotgun (WGS) entry which is preliminary data.</text>
</comment>
<organism evidence="1">
    <name type="scientific">marine sediment metagenome</name>
    <dbReference type="NCBI Taxonomy" id="412755"/>
    <lineage>
        <taxon>unclassified sequences</taxon>
        <taxon>metagenomes</taxon>
        <taxon>ecological metagenomes</taxon>
    </lineage>
</organism>
<sequence length="132" mass="13671">SQSGCIIFHGESPAPIKLSGTVSKGDAVGYSDGWKRALAAVDSVVQMRCVASEDGVTDQVITAYFGLCEMGGRFSGGTEGNAIYVAEGTDSGEYIDEAPADVGDANKIVGYTMTALRITVHPNMNDDSLATA</sequence>
<proteinExistence type="predicted"/>
<dbReference type="EMBL" id="BART01026005">
    <property type="protein sequence ID" value="GAG91863.1"/>
    <property type="molecule type" value="Genomic_DNA"/>
</dbReference>
<name>X1C633_9ZZZZ</name>
<evidence type="ECO:0000313" key="1">
    <source>
        <dbReference type="EMBL" id="GAG91863.1"/>
    </source>
</evidence>
<feature type="non-terminal residue" evidence="1">
    <location>
        <position position="1"/>
    </location>
</feature>
<accession>X1C633</accession>
<reference evidence="1" key="1">
    <citation type="journal article" date="2014" name="Front. Microbiol.">
        <title>High frequency of phylogenetically diverse reductive dehalogenase-homologous genes in deep subseafloor sedimentary metagenomes.</title>
        <authorList>
            <person name="Kawai M."/>
            <person name="Futagami T."/>
            <person name="Toyoda A."/>
            <person name="Takaki Y."/>
            <person name="Nishi S."/>
            <person name="Hori S."/>
            <person name="Arai W."/>
            <person name="Tsubouchi T."/>
            <person name="Morono Y."/>
            <person name="Uchiyama I."/>
            <person name="Ito T."/>
            <person name="Fujiyama A."/>
            <person name="Inagaki F."/>
            <person name="Takami H."/>
        </authorList>
    </citation>
    <scope>NUCLEOTIDE SEQUENCE</scope>
    <source>
        <strain evidence="1">Expedition CK06-06</strain>
    </source>
</reference>
<gene>
    <name evidence="1" type="ORF">S01H4_46517</name>
</gene>